<protein>
    <submittedName>
        <fullName evidence="1">Uncharacterized protein</fullName>
    </submittedName>
</protein>
<evidence type="ECO:0000313" key="2">
    <source>
        <dbReference type="Proteomes" id="UP001148662"/>
    </source>
</evidence>
<reference evidence="1" key="1">
    <citation type="submission" date="2022-07" db="EMBL/GenBank/DDBJ databases">
        <title>Genome Sequence of Phlebia brevispora.</title>
        <authorList>
            <person name="Buettner E."/>
        </authorList>
    </citation>
    <scope>NUCLEOTIDE SEQUENCE</scope>
    <source>
        <strain evidence="1">MPL23</strain>
    </source>
</reference>
<keyword evidence="2" id="KW-1185">Reference proteome</keyword>
<sequence>MKVSSHHAQKTTEKRALLVGIEYINSPHKDVPRLYGIGEDLQRVKKSLVENFFYQDSNILIMTDSTEVIDKPMHPTKENILRELENLVADAKAGDVRLFCFAGHSSQILDLNNDEDDGRDEGVFTLAQLKRLMLTAKLVAPVIIPVDNQGLPVDRKGQPLDPNSTSEEVRKKVQAVICDDDLRKILVAPLQRGVKLVALFDSCTSGTLLDLKCYWSPVRPEKVRDGVDGQRVARNGPKRNRRMNTYLDGPSGRERNVHAARSGTFPPASGRSVIHRLLDMRERLHLGKSRDSQTSEPSVISISCTEDSRTAWTEPGMSLVSVFLELVERPEARNSTWKQLTRQLDQHLCGKRLFKYATMLKSKGLVPNPMKVRKMLNLYHPQLGAESKATYHERVDF</sequence>
<organism evidence="1 2">
    <name type="scientific">Phlebia brevispora</name>
    <dbReference type="NCBI Taxonomy" id="194682"/>
    <lineage>
        <taxon>Eukaryota</taxon>
        <taxon>Fungi</taxon>
        <taxon>Dikarya</taxon>
        <taxon>Basidiomycota</taxon>
        <taxon>Agaricomycotina</taxon>
        <taxon>Agaricomycetes</taxon>
        <taxon>Polyporales</taxon>
        <taxon>Meruliaceae</taxon>
        <taxon>Phlebia</taxon>
    </lineage>
</organism>
<name>A0ACC1T8V2_9APHY</name>
<accession>A0ACC1T8V2</accession>
<proteinExistence type="predicted"/>
<gene>
    <name evidence="1" type="ORF">NM688_g2486</name>
</gene>
<evidence type="ECO:0000313" key="1">
    <source>
        <dbReference type="EMBL" id="KAJ3555601.1"/>
    </source>
</evidence>
<dbReference type="Proteomes" id="UP001148662">
    <property type="component" value="Unassembled WGS sequence"/>
</dbReference>
<comment type="caution">
    <text evidence="1">The sequence shown here is derived from an EMBL/GenBank/DDBJ whole genome shotgun (WGS) entry which is preliminary data.</text>
</comment>
<dbReference type="EMBL" id="JANHOG010000316">
    <property type="protein sequence ID" value="KAJ3555601.1"/>
    <property type="molecule type" value="Genomic_DNA"/>
</dbReference>